<gene>
    <name evidence="1" type="ORF">CYNAS_LOCUS5449</name>
</gene>
<organism evidence="1 2">
    <name type="scientific">Cylicocyclus nassatus</name>
    <name type="common">Nematode worm</name>
    <dbReference type="NCBI Taxonomy" id="53992"/>
    <lineage>
        <taxon>Eukaryota</taxon>
        <taxon>Metazoa</taxon>
        <taxon>Ecdysozoa</taxon>
        <taxon>Nematoda</taxon>
        <taxon>Chromadorea</taxon>
        <taxon>Rhabditida</taxon>
        <taxon>Rhabditina</taxon>
        <taxon>Rhabditomorpha</taxon>
        <taxon>Strongyloidea</taxon>
        <taxon>Strongylidae</taxon>
        <taxon>Cylicocyclus</taxon>
    </lineage>
</organism>
<dbReference type="AlphaFoldDB" id="A0AA36DVE0"/>
<evidence type="ECO:0000313" key="2">
    <source>
        <dbReference type="Proteomes" id="UP001176961"/>
    </source>
</evidence>
<dbReference type="Proteomes" id="UP001176961">
    <property type="component" value="Unassembled WGS sequence"/>
</dbReference>
<dbReference type="EMBL" id="CATQJL010000112">
    <property type="protein sequence ID" value="CAJ0593466.1"/>
    <property type="molecule type" value="Genomic_DNA"/>
</dbReference>
<name>A0AA36DVE0_CYLNA</name>
<protein>
    <submittedName>
        <fullName evidence="1">Uncharacterized protein</fullName>
    </submittedName>
</protein>
<keyword evidence="2" id="KW-1185">Reference proteome</keyword>
<evidence type="ECO:0000313" key="1">
    <source>
        <dbReference type="EMBL" id="CAJ0593466.1"/>
    </source>
</evidence>
<accession>A0AA36DVE0</accession>
<comment type="caution">
    <text evidence="1">The sequence shown here is derived from an EMBL/GenBank/DDBJ whole genome shotgun (WGS) entry which is preliminary data.</text>
</comment>
<reference evidence="1" key="1">
    <citation type="submission" date="2023-07" db="EMBL/GenBank/DDBJ databases">
        <authorList>
            <consortium name="CYATHOMIX"/>
        </authorList>
    </citation>
    <scope>NUCLEOTIDE SEQUENCE</scope>
    <source>
        <strain evidence="1">N/A</strain>
    </source>
</reference>
<proteinExistence type="predicted"/>
<sequence>MVILQPGFLDLSFTETFLAVFLASCSWNCYLPGLESHQAMESQRQKISSTNSDPFSRANSRTFFRMMCAYSTWVIEHFYLLRETRSYLCIDV</sequence>